<dbReference type="PATRIC" id="fig|2162.10.peg.2300"/>
<dbReference type="AlphaFoldDB" id="A0A089ZFU8"/>
<accession>A0A089ZFU8</accession>
<keyword evidence="7" id="KW-1185">Reference proteome</keyword>
<feature type="transmembrane region" description="Helical" evidence="1">
    <location>
        <begin position="154"/>
        <end position="177"/>
    </location>
</feature>
<dbReference type="EMBL" id="CP006933">
    <property type="protein sequence ID" value="AIS32997.1"/>
    <property type="molecule type" value="Genomic_DNA"/>
</dbReference>
<protein>
    <submittedName>
        <fullName evidence="5">DUF1700 domain-containing protein</fullName>
    </submittedName>
</protein>
<dbReference type="OrthoDB" id="116583at2157"/>
<dbReference type="GeneID" id="26740462"/>
<name>A0A089ZFU8_METFO</name>
<dbReference type="EMBL" id="LN734822">
    <property type="protein sequence ID" value="CEL25843.1"/>
    <property type="molecule type" value="Genomic_DNA"/>
</dbReference>
<sequence length="203" mass="22945">MNKDEYLKELRKLLRKLPKEDREDIISDYEEHFTIGMEKGRTEEEISKALGNPKNVAKQIKADHMVKKAEDKPSVGSIIEAILAIMGLGLFNLIFVAVPVLVVVAIIITLFVIGFVMIFGGIYWVLLPLLSFIFPKLLLTPSIVPNTSVLMDSLFTMLGGFAVTIGGILLVVAMVYVSKWFYELMIRYLKLNLRIIEGRKRDV</sequence>
<gene>
    <name evidence="2" type="ORF">BRM9_2195</name>
    <name evidence="3" type="ORF">DSM1535_1126</name>
    <name evidence="5" type="ORF">ISP06_04915</name>
    <name evidence="4" type="ORF">MB9_2229</name>
</gene>
<dbReference type="Pfam" id="PF22564">
    <property type="entry name" value="HAAS"/>
    <property type="match status" value="1"/>
</dbReference>
<dbReference type="EMBL" id="LN515531">
    <property type="protein sequence ID" value="CEA13466.1"/>
    <property type="molecule type" value="Genomic_DNA"/>
</dbReference>
<evidence type="ECO:0000256" key="1">
    <source>
        <dbReference type="SAM" id="Phobius"/>
    </source>
</evidence>
<dbReference type="RefSeq" id="WP_048072672.1">
    <property type="nucleotide sequence ID" value="NZ_CALCVY010000041.1"/>
</dbReference>
<organism evidence="2 6">
    <name type="scientific">Methanobacterium formicicum</name>
    <dbReference type="NCBI Taxonomy" id="2162"/>
    <lineage>
        <taxon>Archaea</taxon>
        <taxon>Methanobacteriati</taxon>
        <taxon>Methanobacteriota</taxon>
        <taxon>Methanomada group</taxon>
        <taxon>Methanobacteria</taxon>
        <taxon>Methanobacteriales</taxon>
        <taxon>Methanobacteriaceae</taxon>
        <taxon>Methanobacterium</taxon>
    </lineage>
</organism>
<dbReference type="Proteomes" id="UP000606900">
    <property type="component" value="Unassembled WGS sequence"/>
</dbReference>
<evidence type="ECO:0000313" key="3">
    <source>
        <dbReference type="EMBL" id="CEA13466.1"/>
    </source>
</evidence>
<reference evidence="5" key="3">
    <citation type="submission" date="2020-10" db="EMBL/GenBank/DDBJ databases">
        <title>Dehalococcoides mccartyi of a TCE/Cr reducing biochatode.</title>
        <authorList>
            <person name="Matturro B."/>
        </authorList>
    </citation>
    <scope>NUCLEOTIDE SEQUENCE</scope>
    <source>
        <strain evidence="5">Bin2</strain>
    </source>
</reference>
<proteinExistence type="predicted"/>
<dbReference type="Proteomes" id="UP000029661">
    <property type="component" value="Chromosome"/>
</dbReference>
<keyword evidence="1" id="KW-0472">Membrane</keyword>
<reference evidence="2" key="1">
    <citation type="submission" date="2013-12" db="EMBL/GenBank/DDBJ databases">
        <title>The complete genome sequence of Methanobacterium sp. BRM9.</title>
        <authorList>
            <consortium name="Pastoral Greenhouse Gas Research Consortium"/>
            <person name="Kelly W.J."/>
            <person name="Leahy S.C."/>
            <person name="Perry R."/>
            <person name="Li D."/>
            <person name="Altermann E."/>
            <person name="Lambie S.C."/>
            <person name="Attwood G.T."/>
        </authorList>
    </citation>
    <scope>NUCLEOTIDE SEQUENCE [LARGE SCALE GENOMIC DNA]</scope>
    <source>
        <strain evidence="2">BRM9</strain>
    </source>
</reference>
<keyword evidence="1" id="KW-0812">Transmembrane</keyword>
<evidence type="ECO:0000313" key="4">
    <source>
        <dbReference type="EMBL" id="CEL25843.1"/>
    </source>
</evidence>
<keyword evidence="1" id="KW-1133">Transmembrane helix</keyword>
<dbReference type="EMBL" id="JADIIL010000018">
    <property type="protein sequence ID" value="MBF4474798.1"/>
    <property type="molecule type" value="Genomic_DNA"/>
</dbReference>
<evidence type="ECO:0000313" key="5">
    <source>
        <dbReference type="EMBL" id="MBF4474798.1"/>
    </source>
</evidence>
<dbReference type="Proteomes" id="UP000062768">
    <property type="component" value="Chromosome I"/>
</dbReference>
<reference evidence="4" key="2">
    <citation type="submission" date="2014-09" db="EMBL/GenBank/DDBJ databases">
        <authorList>
            <person name="Bishop-Lilly K.A."/>
            <person name="Broomall S.M."/>
            <person name="Chain P.S."/>
            <person name="Chertkov O."/>
            <person name="Coyne S.R."/>
            <person name="Daligault H.E."/>
            <person name="Davenport K.W."/>
            <person name="Erkkila T."/>
            <person name="Frey K.G."/>
            <person name="Gibbons H.S."/>
            <person name="Gu W."/>
            <person name="Jaissle J."/>
            <person name="Johnson S.L."/>
            <person name="Koroleva G.I."/>
            <person name="Ladner J.T."/>
            <person name="Lo C.-C."/>
            <person name="Minogue T.D."/>
            <person name="Munk C."/>
            <person name="Palacios G.F."/>
            <person name="Redden C.L."/>
            <person name="Rosenzweig C.N."/>
            <person name="Scholz M.B."/>
            <person name="Teshima H."/>
            <person name="Xu Y."/>
        </authorList>
    </citation>
    <scope>NUCLEOTIDE SEQUENCE</scope>
    <source>
        <strain evidence="4">Mb9</strain>
    </source>
</reference>
<dbReference type="KEGG" id="mfc:BRM9_2195"/>
<dbReference type="STRING" id="2162.BRM9_2195"/>
<evidence type="ECO:0000313" key="7">
    <source>
        <dbReference type="Proteomes" id="UP000062768"/>
    </source>
</evidence>
<evidence type="ECO:0000313" key="2">
    <source>
        <dbReference type="EMBL" id="AIS32997.1"/>
    </source>
</evidence>
<evidence type="ECO:0000313" key="6">
    <source>
        <dbReference type="Proteomes" id="UP000029661"/>
    </source>
</evidence>
<dbReference type="KEGG" id="mfi:DSM1535_1126"/>
<feature type="transmembrane region" description="Helical" evidence="1">
    <location>
        <begin position="110"/>
        <end position="134"/>
    </location>
</feature>
<feature type="transmembrane region" description="Helical" evidence="1">
    <location>
        <begin position="81"/>
        <end position="103"/>
    </location>
</feature>